<evidence type="ECO:0000313" key="2">
    <source>
        <dbReference type="Proteomes" id="UP000446657"/>
    </source>
</evidence>
<reference evidence="1 2" key="1">
    <citation type="journal article" date="2019" name="Nat. Med.">
        <title>A library of human gut bacterial isolates paired with longitudinal multiomics data enables mechanistic microbiome research.</title>
        <authorList>
            <person name="Poyet M."/>
            <person name="Groussin M."/>
            <person name="Gibbons S.M."/>
            <person name="Avila-Pacheco J."/>
            <person name="Jiang X."/>
            <person name="Kearney S.M."/>
            <person name="Perrotta A.R."/>
            <person name="Berdy B."/>
            <person name="Zhao S."/>
            <person name="Lieberman T.D."/>
            <person name="Swanson P.K."/>
            <person name="Smith M."/>
            <person name="Roesemann S."/>
            <person name="Alexander J.E."/>
            <person name="Rich S.A."/>
            <person name="Livny J."/>
            <person name="Vlamakis H."/>
            <person name="Clish C."/>
            <person name="Bullock K."/>
            <person name="Deik A."/>
            <person name="Scott J."/>
            <person name="Pierce K.A."/>
            <person name="Xavier R.J."/>
            <person name="Alm E.J."/>
        </authorList>
    </citation>
    <scope>NUCLEOTIDE SEQUENCE [LARGE SCALE GENOMIC DNA]</scope>
    <source>
        <strain evidence="1 2">BIOML-A1</strain>
    </source>
</reference>
<name>A0A844KL54_9FIRM</name>
<dbReference type="Proteomes" id="UP000446657">
    <property type="component" value="Unassembled WGS sequence"/>
</dbReference>
<protein>
    <submittedName>
        <fullName evidence="1">Uncharacterized protein</fullName>
    </submittedName>
</protein>
<sequence length="156" mass="17702">MAEKRAASTNMTRSDKAHKKFMDKLNVLRDNVNHGYDSLKAVHKQTTDSAVSFKETVDKGQEAERKELYDIIKTSEDEGKIQWAKDRIQELDRIKEKEVDGHNEFLKEEREKTDRNITGGMLLLAVSAGLISNKQVRQMGGKAISSVGKSLLRLKK</sequence>
<dbReference type="EMBL" id="WNAL01000011">
    <property type="protein sequence ID" value="MTR81368.1"/>
    <property type="molecule type" value="Genomic_DNA"/>
</dbReference>
<organism evidence="1 2">
    <name type="scientific">Roseburia faecis</name>
    <dbReference type="NCBI Taxonomy" id="301302"/>
    <lineage>
        <taxon>Bacteria</taxon>
        <taxon>Bacillati</taxon>
        <taxon>Bacillota</taxon>
        <taxon>Clostridia</taxon>
        <taxon>Lachnospirales</taxon>
        <taxon>Lachnospiraceae</taxon>
        <taxon>Roseburia</taxon>
    </lineage>
</organism>
<gene>
    <name evidence="1" type="ORF">GMD30_06490</name>
</gene>
<comment type="caution">
    <text evidence="1">The sequence shown here is derived from an EMBL/GenBank/DDBJ whole genome shotgun (WGS) entry which is preliminary data.</text>
</comment>
<dbReference type="AlphaFoldDB" id="A0A844KL54"/>
<dbReference type="RefSeq" id="WP_155176153.1">
    <property type="nucleotide sequence ID" value="NZ_WNAK01000005.1"/>
</dbReference>
<evidence type="ECO:0000313" key="1">
    <source>
        <dbReference type="EMBL" id="MTR81368.1"/>
    </source>
</evidence>
<proteinExistence type="predicted"/>
<accession>A0A844KL54</accession>